<dbReference type="Pfam" id="PF00245">
    <property type="entry name" value="Alk_phosphatase"/>
    <property type="match status" value="1"/>
</dbReference>
<organism evidence="3 4">
    <name type="scientific">Ladona fulva</name>
    <name type="common">Scarce chaser dragonfly</name>
    <name type="synonym">Libellula fulva</name>
    <dbReference type="NCBI Taxonomy" id="123851"/>
    <lineage>
        <taxon>Eukaryota</taxon>
        <taxon>Metazoa</taxon>
        <taxon>Ecdysozoa</taxon>
        <taxon>Arthropoda</taxon>
        <taxon>Hexapoda</taxon>
        <taxon>Insecta</taxon>
        <taxon>Pterygota</taxon>
        <taxon>Palaeoptera</taxon>
        <taxon>Odonata</taxon>
        <taxon>Epiprocta</taxon>
        <taxon>Anisoptera</taxon>
        <taxon>Libelluloidea</taxon>
        <taxon>Libellulidae</taxon>
        <taxon>Ladona</taxon>
    </lineage>
</organism>
<dbReference type="Proteomes" id="UP000792457">
    <property type="component" value="Unassembled WGS sequence"/>
</dbReference>
<evidence type="ECO:0000313" key="3">
    <source>
        <dbReference type="EMBL" id="KAG8233244.1"/>
    </source>
</evidence>
<keyword evidence="2" id="KW-0460">Magnesium</keyword>
<reference evidence="3" key="2">
    <citation type="submission" date="2017-10" db="EMBL/GenBank/DDBJ databases">
        <title>Ladona fulva Genome sequencing and assembly.</title>
        <authorList>
            <person name="Murali S."/>
            <person name="Richards S."/>
            <person name="Bandaranaike D."/>
            <person name="Bellair M."/>
            <person name="Blankenburg K."/>
            <person name="Chao H."/>
            <person name="Dinh H."/>
            <person name="Doddapaneni H."/>
            <person name="Dugan-Rocha S."/>
            <person name="Elkadiri S."/>
            <person name="Gnanaolivu R."/>
            <person name="Hernandez B."/>
            <person name="Skinner E."/>
            <person name="Javaid M."/>
            <person name="Lee S."/>
            <person name="Li M."/>
            <person name="Ming W."/>
            <person name="Munidasa M."/>
            <person name="Muniz J."/>
            <person name="Nguyen L."/>
            <person name="Hughes D."/>
            <person name="Osuji N."/>
            <person name="Pu L.-L."/>
            <person name="Puazo M."/>
            <person name="Qu C."/>
            <person name="Quiroz J."/>
            <person name="Raj R."/>
            <person name="Weissenberger G."/>
            <person name="Xin Y."/>
            <person name="Zou X."/>
            <person name="Han Y."/>
            <person name="Worley K."/>
            <person name="Muzny D."/>
            <person name="Gibbs R."/>
        </authorList>
    </citation>
    <scope>NUCLEOTIDE SEQUENCE</scope>
    <source>
        <strain evidence="3">Sampled in the wild</strain>
    </source>
</reference>
<feature type="binding site" evidence="2">
    <location>
        <position position="11"/>
    </location>
    <ligand>
        <name>Mg(2+)</name>
        <dbReference type="ChEBI" id="CHEBI:18420"/>
    </ligand>
</feature>
<reference evidence="3" key="1">
    <citation type="submission" date="2013-04" db="EMBL/GenBank/DDBJ databases">
        <authorList>
            <person name="Qu J."/>
            <person name="Murali S.C."/>
            <person name="Bandaranaike D."/>
            <person name="Bellair M."/>
            <person name="Blankenburg K."/>
            <person name="Chao H."/>
            <person name="Dinh H."/>
            <person name="Doddapaneni H."/>
            <person name="Downs B."/>
            <person name="Dugan-Rocha S."/>
            <person name="Elkadiri S."/>
            <person name="Gnanaolivu R.D."/>
            <person name="Hernandez B."/>
            <person name="Javaid M."/>
            <person name="Jayaseelan J.C."/>
            <person name="Lee S."/>
            <person name="Li M."/>
            <person name="Ming W."/>
            <person name="Munidasa M."/>
            <person name="Muniz J."/>
            <person name="Nguyen L."/>
            <person name="Ongeri F."/>
            <person name="Osuji N."/>
            <person name="Pu L.-L."/>
            <person name="Puazo M."/>
            <person name="Qu C."/>
            <person name="Quiroz J."/>
            <person name="Raj R."/>
            <person name="Weissenberger G."/>
            <person name="Xin Y."/>
            <person name="Zou X."/>
            <person name="Han Y."/>
            <person name="Richards S."/>
            <person name="Worley K."/>
            <person name="Muzny D."/>
            <person name="Gibbs R."/>
        </authorList>
    </citation>
    <scope>NUCLEOTIDE SEQUENCE</scope>
    <source>
        <strain evidence="3">Sampled in the wild</strain>
    </source>
</reference>
<sequence length="350" mass="39756">FVTTTRVTHATPAALYSHVNHRDWECDSEIPKKYQSCIKDIARQLVEDSPGRNFKVIMGGGWNPLGVTSVLDEDESCIRQDGLNIVDYWTEDKRMRNLKCNYVNSSKSLMSLDIQKTDCVLGIFGYGHVPYKAVREETPPEEPSLVDMTSQAIRILQKEKEGYVLMLAMMETSELDDAIKKALSMTDRYDTLIIVTADHSHAFTINGYPKRGNDILGFANKTDNEFPYETLTYANGPSYYYHRNNDSKDVNDTWRIPSEDRGNIYYQHFAPIYLEDETHAGEDVPVYALGPQAHLLQGVHEQNYIAHVVSYASCIGPHSEMCQKPQTSAALRTSYGINRILIAFIFLFVI</sequence>
<comment type="caution">
    <text evidence="3">The sequence shown here is derived from an EMBL/GenBank/DDBJ whole genome shotgun (WGS) entry which is preliminary data.</text>
</comment>
<dbReference type="EMBL" id="KZ308699">
    <property type="protein sequence ID" value="KAG8233244.1"/>
    <property type="molecule type" value="Genomic_DNA"/>
</dbReference>
<dbReference type="OrthoDB" id="5818554at2759"/>
<proteinExistence type="predicted"/>
<dbReference type="PANTHER" id="PTHR11596">
    <property type="entry name" value="ALKALINE PHOSPHATASE"/>
    <property type="match status" value="1"/>
</dbReference>
<name>A0A8K0KDI7_LADFU</name>
<protein>
    <recommendedName>
        <fullName evidence="1">alkaline phosphatase</fullName>
        <ecNumber evidence="1">3.1.3.1</ecNumber>
    </recommendedName>
</protein>
<feature type="non-terminal residue" evidence="3">
    <location>
        <position position="350"/>
    </location>
</feature>
<dbReference type="EC" id="3.1.3.1" evidence="1"/>
<evidence type="ECO:0000256" key="2">
    <source>
        <dbReference type="PIRSR" id="PIRSR601952-2"/>
    </source>
</evidence>
<keyword evidence="4" id="KW-1185">Reference proteome</keyword>
<feature type="binding site" evidence="2">
    <location>
        <position position="9"/>
    </location>
    <ligand>
        <name>Mg(2+)</name>
        <dbReference type="ChEBI" id="CHEBI:18420"/>
    </ligand>
</feature>
<dbReference type="Gene3D" id="3.40.720.10">
    <property type="entry name" value="Alkaline Phosphatase, subunit A"/>
    <property type="match status" value="1"/>
</dbReference>
<keyword evidence="2" id="KW-0862">Zinc</keyword>
<dbReference type="GO" id="GO:0046872">
    <property type="term" value="F:metal ion binding"/>
    <property type="evidence" value="ECO:0007669"/>
    <property type="project" value="UniProtKB-KW"/>
</dbReference>
<dbReference type="PANTHER" id="PTHR11596:SF83">
    <property type="entry name" value="ALKALINE PHOSPHATASE 4"/>
    <property type="match status" value="1"/>
</dbReference>
<evidence type="ECO:0000256" key="1">
    <source>
        <dbReference type="ARBA" id="ARBA00012647"/>
    </source>
</evidence>
<feature type="binding site" evidence="2">
    <location>
        <position position="199"/>
    </location>
    <ligand>
        <name>Zn(2+)</name>
        <dbReference type="ChEBI" id="CHEBI:29105"/>
        <label>2</label>
    </ligand>
</feature>
<comment type="cofactor">
    <cofactor evidence="2">
        <name>Zn(2+)</name>
        <dbReference type="ChEBI" id="CHEBI:29105"/>
    </cofactor>
    <text evidence="2">Binds 2 Zn(2+) ions.</text>
</comment>
<feature type="binding site" evidence="2">
    <location>
        <position position="198"/>
    </location>
    <ligand>
        <name>Zn(2+)</name>
        <dbReference type="ChEBI" id="CHEBI:29105"/>
        <label>2</label>
    </ligand>
</feature>
<dbReference type="CDD" id="cd16012">
    <property type="entry name" value="ALP"/>
    <property type="match status" value="1"/>
</dbReference>
<feature type="binding site" evidence="2">
    <location>
        <position position="279"/>
    </location>
    <ligand>
        <name>Zn(2+)</name>
        <dbReference type="ChEBI" id="CHEBI:29105"/>
        <label>2</label>
    </ligand>
</feature>
<comment type="cofactor">
    <cofactor evidence="2">
        <name>Mg(2+)</name>
        <dbReference type="ChEBI" id="CHEBI:18420"/>
    </cofactor>
    <text evidence="2">Binds 1 Mg(2+) ion.</text>
</comment>
<dbReference type="InterPro" id="IPR017850">
    <property type="entry name" value="Alkaline_phosphatase_core_sf"/>
</dbReference>
<keyword evidence="2" id="KW-0479">Metal-binding</keyword>
<accession>A0A8K0KDI7</accession>
<dbReference type="SMART" id="SM00098">
    <property type="entry name" value="alkPPc"/>
    <property type="match status" value="1"/>
</dbReference>
<dbReference type="AlphaFoldDB" id="A0A8K0KDI7"/>
<evidence type="ECO:0000313" key="4">
    <source>
        <dbReference type="Proteomes" id="UP000792457"/>
    </source>
</evidence>
<dbReference type="GO" id="GO:0004035">
    <property type="term" value="F:alkaline phosphatase activity"/>
    <property type="evidence" value="ECO:0007669"/>
    <property type="project" value="UniProtKB-EC"/>
</dbReference>
<dbReference type="InterPro" id="IPR001952">
    <property type="entry name" value="Alkaline_phosphatase"/>
</dbReference>
<dbReference type="SUPFAM" id="SSF53649">
    <property type="entry name" value="Alkaline phosphatase-like"/>
    <property type="match status" value="1"/>
</dbReference>
<gene>
    <name evidence="3" type="ORF">J437_LFUL013506</name>
</gene>